<reference evidence="2 7" key="2">
    <citation type="submission" date="2019-10" db="EMBL/GenBank/DDBJ databases">
        <authorList>
            <person name="Irmler S."/>
            <person name="Berthoud H."/>
            <person name="Roetschi A."/>
            <person name="Arias E."/>
            <person name="Shani N."/>
            <person name="Wuethrich D."/>
            <person name="Bruggmann R."/>
        </authorList>
    </citation>
    <scope>NUCLEOTIDE SEQUENCE [LARGE SCALE GENOMIC DNA]</scope>
    <source>
        <strain evidence="2 7">FAM13073</strain>
    </source>
</reference>
<reference evidence="7" key="4">
    <citation type="submission" date="2020-03" db="EMBL/GenBank/DDBJ databases">
        <title>SpeciesPrimer: A bioinformatics pipeline dedicated to the design of qPCR primers for the quantification of bacterial species.</title>
        <authorList>
            <person name="Dreier M."/>
            <person name="Berthoud H."/>
            <person name="Shani N."/>
            <person name="Wechsler D."/>
            <person name="Junier P."/>
        </authorList>
    </citation>
    <scope>NUCLEOTIDE SEQUENCE [LARGE SCALE GENOMIC DNA]</scope>
    <source>
        <strain evidence="7">FAM13073</strain>
    </source>
</reference>
<dbReference type="Proteomes" id="UP000472573">
    <property type="component" value="Unassembled WGS sequence"/>
</dbReference>
<reference evidence="2" key="3">
    <citation type="submission" date="2019-12" db="EMBL/GenBank/DDBJ databases">
        <title>SpeciesPrimer: A bioinformatics pipeline dedicated to the design of qPCR primers for the quantification of bacterial species.</title>
        <authorList>
            <person name="Dreier M."/>
            <person name="Berthoud H."/>
            <person name="Shani N."/>
            <person name="Wechsler D."/>
            <person name="Junier P."/>
        </authorList>
    </citation>
    <scope>NUCLEOTIDE SEQUENCE</scope>
    <source>
        <strain evidence="2">FAM13073</strain>
    </source>
</reference>
<proteinExistence type="predicted"/>
<dbReference type="RefSeq" id="WP_002832994.1">
    <property type="nucleotide sequence ID" value="NZ_BEWQ01000001.1"/>
</dbReference>
<dbReference type="Proteomes" id="UP000743107">
    <property type="component" value="Unassembled WGS sequence"/>
</dbReference>
<evidence type="ECO:0000313" key="1">
    <source>
        <dbReference type="EMBL" id="ARW19061.1"/>
    </source>
</evidence>
<accession>A0A8G1E7X1</accession>
<evidence type="ECO:0000313" key="7">
    <source>
        <dbReference type="Proteomes" id="UP000472573"/>
    </source>
</evidence>
<dbReference type="EMBL" id="CP118739">
    <property type="protein sequence ID" value="WEA56733.1"/>
    <property type="molecule type" value="Genomic_DNA"/>
</dbReference>
<evidence type="ECO:0000313" key="5">
    <source>
        <dbReference type="EMBL" id="WEA56733.1"/>
    </source>
</evidence>
<dbReference type="Proteomes" id="UP001214131">
    <property type="component" value="Chromosome"/>
</dbReference>
<dbReference type="EMBL" id="WENB01000002">
    <property type="protein sequence ID" value="KAF0414205.1"/>
    <property type="molecule type" value="Genomic_DNA"/>
</dbReference>
<dbReference type="EMBL" id="CP021474">
    <property type="protein sequence ID" value="ARW19061.1"/>
    <property type="molecule type" value="Genomic_DNA"/>
</dbReference>
<dbReference type="EMBL" id="JADOFV010000002">
    <property type="protein sequence ID" value="MBF7126825.1"/>
    <property type="molecule type" value="Genomic_DNA"/>
</dbReference>
<accession>A0A0Q1A0G9</accession>
<reference evidence="4" key="5">
    <citation type="submission" date="2020-11" db="EMBL/GenBank/DDBJ databases">
        <title>Antibiotic susceptibility profiles of Pediococcus pentosaceus from various origins and their implications for the safety assessment of strains with food-technology applications.</title>
        <authorList>
            <person name="Shani N."/>
            <person name="Oberhaensli S."/>
            <person name="Arias E."/>
        </authorList>
    </citation>
    <scope>NUCLEOTIDE SEQUENCE</scope>
    <source>
        <strain evidence="4">FAM 19164</strain>
        <strain evidence="3">FAM 24207</strain>
    </source>
</reference>
<evidence type="ECO:0000313" key="3">
    <source>
        <dbReference type="EMBL" id="MBF7113972.1"/>
    </source>
</evidence>
<dbReference type="Proteomes" id="UP001194632">
    <property type="component" value="Unassembled WGS sequence"/>
</dbReference>
<reference evidence="1 6" key="1">
    <citation type="submission" date="2017-05" db="EMBL/GenBank/DDBJ databases">
        <title>Genome sequence of Pediococcus pentosaceus strain SRCM100892.</title>
        <authorList>
            <person name="Cho S.H."/>
        </authorList>
    </citation>
    <scope>NUCLEOTIDE SEQUENCE [LARGE SCALE GENOMIC DNA]</scope>
    <source>
        <strain evidence="1 6">SRCM100892</strain>
    </source>
</reference>
<evidence type="ECO:0000313" key="6">
    <source>
        <dbReference type="Proteomes" id="UP000196118"/>
    </source>
</evidence>
<evidence type="ECO:0000313" key="4">
    <source>
        <dbReference type="EMBL" id="MBF7126825.1"/>
    </source>
</evidence>
<dbReference type="OMA" id="RHDYYVF"/>
<gene>
    <name evidence="2" type="ORF">GBO79_04875</name>
    <name evidence="3" type="ORF">ITQ90_00185</name>
    <name evidence="4" type="ORF">ITQ97_03195</name>
    <name evidence="5" type="ORF">PWB86_05890</name>
    <name evidence="1" type="ORF">S100892_00456</name>
</gene>
<sequence>MIFKYDVLSKVIEEDKTIKINENSYITKIKGLNGIDYSVSDHNRHDYYVFLPLNDDEGVVISTDNHTGLGFELLRIPKREFCLGINTNNNFVDYYDGPGTQTDFPDVIEQEELDQKYIQYNDASDEELKETKLYQQVDTCVSKYLRVSSGLEEALNLAIIRLAFLAHTVNQRAVA</sequence>
<reference evidence="5 9" key="6">
    <citation type="submission" date="2023-02" db="EMBL/GenBank/DDBJ databases">
        <title>Comparative genomics and fermentation flavor characterization of five lactic acid bacteria reveal flavor biosynthesis metabolic pathways in fermented muskmelon puree.</title>
        <authorList>
            <person name="Yuan L."/>
            <person name="Li M."/>
            <person name="Xu X."/>
            <person name="Lao F."/>
            <person name="Wu J."/>
        </authorList>
    </citation>
    <scope>NUCLEOTIDE SEQUENCE [LARGE SCALE GENOMIC DNA]</scope>
    <source>
        <strain evidence="5 9">Ca-4</strain>
    </source>
</reference>
<organism evidence="4 8">
    <name type="scientific">Pediococcus pentosaceus</name>
    <dbReference type="NCBI Taxonomy" id="1255"/>
    <lineage>
        <taxon>Bacteria</taxon>
        <taxon>Bacillati</taxon>
        <taxon>Bacillota</taxon>
        <taxon>Bacilli</taxon>
        <taxon>Lactobacillales</taxon>
        <taxon>Lactobacillaceae</taxon>
        <taxon>Pediococcus</taxon>
    </lineage>
</organism>
<dbReference type="EMBL" id="JADOFP010000001">
    <property type="protein sequence ID" value="MBF7113972.1"/>
    <property type="molecule type" value="Genomic_DNA"/>
</dbReference>
<dbReference type="Proteomes" id="UP000196118">
    <property type="component" value="Chromosome"/>
</dbReference>
<keyword evidence="7" id="KW-1185">Reference proteome</keyword>
<protein>
    <submittedName>
        <fullName evidence="4">Uncharacterized protein</fullName>
    </submittedName>
</protein>
<dbReference type="AlphaFoldDB" id="A0A0Q1A0G9"/>
<evidence type="ECO:0000313" key="8">
    <source>
        <dbReference type="Proteomes" id="UP000743107"/>
    </source>
</evidence>
<evidence type="ECO:0000313" key="9">
    <source>
        <dbReference type="Proteomes" id="UP001214131"/>
    </source>
</evidence>
<dbReference type="GeneID" id="33062288"/>
<evidence type="ECO:0000313" key="2">
    <source>
        <dbReference type="EMBL" id="KAF0414205.1"/>
    </source>
</evidence>
<name>A0A0Q1A0G9_PEDPE</name>